<evidence type="ECO:0000256" key="1">
    <source>
        <dbReference type="SAM" id="MobiDB-lite"/>
    </source>
</evidence>
<organism evidence="2 3">
    <name type="scientific">Halomonas halophila</name>
    <dbReference type="NCBI Taxonomy" id="29573"/>
    <lineage>
        <taxon>Bacteria</taxon>
        <taxon>Pseudomonadati</taxon>
        <taxon>Pseudomonadota</taxon>
        <taxon>Gammaproteobacteria</taxon>
        <taxon>Oceanospirillales</taxon>
        <taxon>Halomonadaceae</taxon>
        <taxon>Halomonas</taxon>
    </lineage>
</organism>
<protein>
    <submittedName>
        <fullName evidence="2">Uncharacterized protein</fullName>
    </submittedName>
</protein>
<accession>A0ABQ0U6N4</accession>
<name>A0ABQ0U6N4_9GAMM</name>
<evidence type="ECO:0000313" key="2">
    <source>
        <dbReference type="EMBL" id="GEK74072.1"/>
    </source>
</evidence>
<keyword evidence="3" id="KW-1185">Reference proteome</keyword>
<dbReference type="RefSeq" id="WP_146909723.1">
    <property type="nucleotide sequence ID" value="NZ_BJUS01000035.1"/>
</dbReference>
<dbReference type="Proteomes" id="UP000321121">
    <property type="component" value="Unassembled WGS sequence"/>
</dbReference>
<dbReference type="EMBL" id="BJUS01000035">
    <property type="protein sequence ID" value="GEK74072.1"/>
    <property type="molecule type" value="Genomic_DNA"/>
</dbReference>
<gene>
    <name evidence="2" type="ORF">HHA04nite_26160</name>
</gene>
<proteinExistence type="predicted"/>
<evidence type="ECO:0000313" key="3">
    <source>
        <dbReference type="Proteomes" id="UP000321121"/>
    </source>
</evidence>
<sequence length="171" mass="18104">MAGDQAAGLRAWAASLDRPAAEAGSDSVPEPAGVETSPAESAEAPPTTLVVVGLPSTAPEQAERVTALLDHWAERGRRWVGDPRRWKVVPVAISSPHLAVLAQEQPRWALWVGADGEAFRRALGVLGRLAEGGGPRRLIAVHPPGMPRRGLLDNLRQAAGHYFGIDLLVLA</sequence>
<reference evidence="2 3" key="1">
    <citation type="submission" date="2019-07" db="EMBL/GenBank/DDBJ databases">
        <title>Whole genome shotgun sequence of Halomonas halophila NBRC 102604.</title>
        <authorList>
            <person name="Hosoyama A."/>
            <person name="Uohara A."/>
            <person name="Ohji S."/>
            <person name="Ichikawa N."/>
        </authorList>
    </citation>
    <scope>NUCLEOTIDE SEQUENCE [LARGE SCALE GENOMIC DNA]</scope>
    <source>
        <strain evidence="2 3">NBRC 102604</strain>
    </source>
</reference>
<comment type="caution">
    <text evidence="2">The sequence shown here is derived from an EMBL/GenBank/DDBJ whole genome shotgun (WGS) entry which is preliminary data.</text>
</comment>
<feature type="region of interest" description="Disordered" evidence="1">
    <location>
        <begin position="17"/>
        <end position="46"/>
    </location>
</feature>